<evidence type="ECO:0000256" key="6">
    <source>
        <dbReference type="ARBA" id="ARBA00022617"/>
    </source>
</evidence>
<gene>
    <name evidence="17" type="primary">isdE</name>
    <name evidence="17" type="ORF">IAD31_10225</name>
</gene>
<dbReference type="NCBIfam" id="TIGR03659">
    <property type="entry name" value="IsdE"/>
    <property type="match status" value="1"/>
</dbReference>
<evidence type="ECO:0000256" key="9">
    <source>
        <dbReference type="ARBA" id="ARBA00023004"/>
    </source>
</evidence>
<evidence type="ECO:0000256" key="4">
    <source>
        <dbReference type="ARBA" id="ARBA00022448"/>
    </source>
</evidence>
<dbReference type="AlphaFoldDB" id="A0A9D0YW82"/>
<evidence type="ECO:0000256" key="1">
    <source>
        <dbReference type="ARBA" id="ARBA00001970"/>
    </source>
</evidence>
<name>A0A9D0YW82_9FIRM</name>
<comment type="similarity">
    <text evidence="2">Belongs to the bacterial solute-binding protein 8 family.</text>
</comment>
<evidence type="ECO:0000256" key="11">
    <source>
        <dbReference type="ARBA" id="ARBA00023139"/>
    </source>
</evidence>
<protein>
    <recommendedName>
        <fullName evidence="3">High-affinity heme uptake system protein IsdE</fullName>
    </recommendedName>
    <alternativeName>
        <fullName evidence="14">Iron-regulated surface determinant protein E</fullName>
    </alternativeName>
    <alternativeName>
        <fullName evidence="13">Staphylococcal iron-regulated protein F</fullName>
    </alternativeName>
</protein>
<dbReference type="PROSITE" id="PS51257">
    <property type="entry name" value="PROKAR_LIPOPROTEIN"/>
    <property type="match status" value="1"/>
</dbReference>
<keyword evidence="9" id="KW-0408">Iron</keyword>
<reference evidence="17" key="1">
    <citation type="submission" date="2020-10" db="EMBL/GenBank/DDBJ databases">
        <authorList>
            <person name="Gilroy R."/>
        </authorList>
    </citation>
    <scope>NUCLEOTIDE SEQUENCE</scope>
    <source>
        <strain evidence="17">ChiGjej2B2-12916</strain>
    </source>
</reference>
<dbReference type="GO" id="GO:0071281">
    <property type="term" value="P:cellular response to iron ion"/>
    <property type="evidence" value="ECO:0007669"/>
    <property type="project" value="TreeGrafter"/>
</dbReference>
<feature type="signal peptide" evidence="15">
    <location>
        <begin position="1"/>
        <end position="21"/>
    </location>
</feature>
<evidence type="ECO:0000256" key="14">
    <source>
        <dbReference type="ARBA" id="ARBA00031463"/>
    </source>
</evidence>
<comment type="caution">
    <text evidence="17">The sequence shown here is derived from an EMBL/GenBank/DDBJ whole genome shotgun (WGS) entry which is preliminary data.</text>
</comment>
<keyword evidence="4" id="KW-0813">Transport</keyword>
<proteinExistence type="inferred from homology"/>
<dbReference type="Proteomes" id="UP000886879">
    <property type="component" value="Unassembled WGS sequence"/>
</dbReference>
<evidence type="ECO:0000256" key="15">
    <source>
        <dbReference type="SAM" id="SignalP"/>
    </source>
</evidence>
<evidence type="ECO:0000259" key="16">
    <source>
        <dbReference type="PROSITE" id="PS50983"/>
    </source>
</evidence>
<keyword evidence="8 15" id="KW-0732">Signal</keyword>
<evidence type="ECO:0000313" key="18">
    <source>
        <dbReference type="Proteomes" id="UP000886879"/>
    </source>
</evidence>
<dbReference type="Pfam" id="PF01497">
    <property type="entry name" value="Peripla_BP_2"/>
    <property type="match status" value="1"/>
</dbReference>
<dbReference type="Gene3D" id="3.40.50.1980">
    <property type="entry name" value="Nitrogenase molybdenum iron protein domain"/>
    <property type="match status" value="2"/>
</dbReference>
<dbReference type="GO" id="GO:0015886">
    <property type="term" value="P:heme transport"/>
    <property type="evidence" value="ECO:0007669"/>
    <property type="project" value="InterPro"/>
</dbReference>
<reference evidence="17" key="2">
    <citation type="journal article" date="2021" name="PeerJ">
        <title>Extensive microbial diversity within the chicken gut microbiome revealed by metagenomics and culture.</title>
        <authorList>
            <person name="Gilroy R."/>
            <person name="Ravi A."/>
            <person name="Getino M."/>
            <person name="Pursley I."/>
            <person name="Horton D.L."/>
            <person name="Alikhan N.F."/>
            <person name="Baker D."/>
            <person name="Gharbi K."/>
            <person name="Hall N."/>
            <person name="Watson M."/>
            <person name="Adriaenssens E.M."/>
            <person name="Foster-Nyarko E."/>
            <person name="Jarju S."/>
            <person name="Secka A."/>
            <person name="Antonio M."/>
            <person name="Oren A."/>
            <person name="Chaudhuri R.R."/>
            <person name="La Ragione R."/>
            <person name="Hildebrand F."/>
            <person name="Pallen M.J."/>
        </authorList>
    </citation>
    <scope>NUCLEOTIDE SEQUENCE</scope>
    <source>
        <strain evidence="17">ChiGjej2B2-12916</strain>
    </source>
</reference>
<evidence type="ECO:0000256" key="10">
    <source>
        <dbReference type="ARBA" id="ARBA00023136"/>
    </source>
</evidence>
<dbReference type="GO" id="GO:0046872">
    <property type="term" value="F:metal ion binding"/>
    <property type="evidence" value="ECO:0007669"/>
    <property type="project" value="UniProtKB-KW"/>
</dbReference>
<evidence type="ECO:0000313" key="17">
    <source>
        <dbReference type="EMBL" id="HIQ61948.1"/>
    </source>
</evidence>
<dbReference type="InterPro" id="IPR019957">
    <property type="entry name" value="ABC_transptr_haem-bd_IsdE"/>
</dbReference>
<keyword evidence="12" id="KW-0449">Lipoprotein</keyword>
<keyword evidence="6" id="KW-0349">Heme</keyword>
<comment type="cofactor">
    <cofactor evidence="1">
        <name>heme b</name>
        <dbReference type="ChEBI" id="CHEBI:60344"/>
    </cofactor>
</comment>
<evidence type="ECO:0000256" key="13">
    <source>
        <dbReference type="ARBA" id="ARBA00031148"/>
    </source>
</evidence>
<dbReference type="EMBL" id="DVFO01000107">
    <property type="protein sequence ID" value="HIQ61948.1"/>
    <property type="molecule type" value="Genomic_DNA"/>
</dbReference>
<feature type="chain" id="PRO_5039345340" description="High-affinity heme uptake system protein IsdE" evidence="15">
    <location>
        <begin position="22"/>
        <end position="301"/>
    </location>
</feature>
<sequence length="301" mass="33269">MKPRRLLSLCLAGMLALSASGCVNQHPEQNTDDGSDQVRIVATSPAAVDICDKLELDLVGVCSSTLSTIPERYQDVTTVGTAMSPDLEILKSLNPDYVISPNSLQSDLQPKYASIEVNSLFLNLRSVEGMYASIEGLGEKFDREEQAQALVEEYQQFMEEYRSQNEGKESPTVLVLMGLPGSYIVATESSYVGNLVKLAGGVNVYGDGDGQEFLTANTEDMKTKEPDIILRAAHALPEDVVEMFQDEFETNDIWKHFEAVQEGRVYDLPYDLFGMSAKFNYPDALEELQPLLYGEGIKQNP</sequence>
<keyword evidence="11" id="KW-0564">Palmitate</keyword>
<accession>A0A9D0YW82</accession>
<organism evidence="17 18">
    <name type="scientific">Candidatus Enterenecus faecium</name>
    <dbReference type="NCBI Taxonomy" id="2840780"/>
    <lineage>
        <taxon>Bacteria</taxon>
        <taxon>Bacillati</taxon>
        <taxon>Bacillota</taxon>
        <taxon>Clostridia</taxon>
        <taxon>Eubacteriales</taxon>
        <taxon>Candidatus Enterenecus</taxon>
    </lineage>
</organism>
<dbReference type="InterPro" id="IPR050902">
    <property type="entry name" value="ABC_Transporter_SBP"/>
</dbReference>
<keyword evidence="10" id="KW-0472">Membrane</keyword>
<dbReference type="SUPFAM" id="SSF53807">
    <property type="entry name" value="Helical backbone' metal receptor"/>
    <property type="match status" value="1"/>
</dbReference>
<evidence type="ECO:0000256" key="8">
    <source>
        <dbReference type="ARBA" id="ARBA00022729"/>
    </source>
</evidence>
<feature type="domain" description="Fe/B12 periplasmic-binding" evidence="16">
    <location>
        <begin position="39"/>
        <end position="296"/>
    </location>
</feature>
<keyword evidence="7" id="KW-0479">Metal-binding</keyword>
<keyword evidence="5" id="KW-1003">Cell membrane</keyword>
<dbReference type="PROSITE" id="PS50983">
    <property type="entry name" value="FE_B12_PBP"/>
    <property type="match status" value="1"/>
</dbReference>
<evidence type="ECO:0000256" key="5">
    <source>
        <dbReference type="ARBA" id="ARBA00022475"/>
    </source>
</evidence>
<dbReference type="InterPro" id="IPR002491">
    <property type="entry name" value="ABC_transptr_periplasmic_BD"/>
</dbReference>
<evidence type="ECO:0000256" key="7">
    <source>
        <dbReference type="ARBA" id="ARBA00022723"/>
    </source>
</evidence>
<dbReference type="PANTHER" id="PTHR30535:SF36">
    <property type="entry name" value="HIGH-AFFINITY HEME UPTAKE SYSTEM PROTEIN ISDE"/>
    <property type="match status" value="1"/>
</dbReference>
<dbReference type="PANTHER" id="PTHR30535">
    <property type="entry name" value="VITAMIN B12-BINDING PROTEIN"/>
    <property type="match status" value="1"/>
</dbReference>
<dbReference type="GO" id="GO:0016020">
    <property type="term" value="C:membrane"/>
    <property type="evidence" value="ECO:0007669"/>
    <property type="project" value="InterPro"/>
</dbReference>
<evidence type="ECO:0000256" key="12">
    <source>
        <dbReference type="ARBA" id="ARBA00023288"/>
    </source>
</evidence>
<evidence type="ECO:0000256" key="3">
    <source>
        <dbReference type="ARBA" id="ARBA00015862"/>
    </source>
</evidence>
<dbReference type="GO" id="GO:0020037">
    <property type="term" value="F:heme binding"/>
    <property type="evidence" value="ECO:0007669"/>
    <property type="project" value="InterPro"/>
</dbReference>
<evidence type="ECO:0000256" key="2">
    <source>
        <dbReference type="ARBA" id="ARBA00008814"/>
    </source>
</evidence>